<comment type="subcellular location">
    <subcellularLocation>
        <location evidence="2">Membrane</location>
        <topology evidence="2">Multi-pass membrane protein</topology>
    </subcellularLocation>
</comment>
<keyword evidence="17" id="KW-1185">Reference proteome</keyword>
<evidence type="ECO:0000256" key="8">
    <source>
        <dbReference type="ARBA" id="ARBA00022777"/>
    </source>
</evidence>
<keyword evidence="10 14" id="KW-1133">Transmembrane helix</keyword>
<comment type="catalytic activity">
    <reaction evidence="1">
        <text>ATP + protein L-histidine = ADP + protein N-phospho-L-histidine.</text>
        <dbReference type="EC" id="2.7.13.3"/>
    </reaction>
</comment>
<dbReference type="RefSeq" id="WP_115390088.1">
    <property type="nucleotide sequence ID" value="NZ_JADZGQ010000031.1"/>
</dbReference>
<dbReference type="SUPFAM" id="SSF47384">
    <property type="entry name" value="Homodimeric domain of signal transducing histidine kinase"/>
    <property type="match status" value="1"/>
</dbReference>
<dbReference type="CDD" id="cd00075">
    <property type="entry name" value="HATPase"/>
    <property type="match status" value="1"/>
</dbReference>
<comment type="function">
    <text evidence="13">Member of the two-component regulatory system KdpD/KdpE involved in the regulation of the kdp operon. KdpD may function as a membrane-associated protein kinase that phosphorylates KdpE in response to environmental signals.</text>
</comment>
<gene>
    <name evidence="16" type="primary">kdpD</name>
    <name evidence="16" type="ORF">NCTC10738_03035</name>
</gene>
<evidence type="ECO:0000256" key="5">
    <source>
        <dbReference type="ARBA" id="ARBA00022679"/>
    </source>
</evidence>
<dbReference type="EMBL" id="UGYO01000002">
    <property type="protein sequence ID" value="SUJ00106.1"/>
    <property type="molecule type" value="Genomic_DNA"/>
</dbReference>
<dbReference type="SMART" id="SM00388">
    <property type="entry name" value="HisKA"/>
    <property type="match status" value="1"/>
</dbReference>
<dbReference type="Pfam" id="PF02518">
    <property type="entry name" value="HATPase_c"/>
    <property type="match status" value="1"/>
</dbReference>
<dbReference type="Gene3D" id="3.30.450.40">
    <property type="match status" value="1"/>
</dbReference>
<evidence type="ECO:0000256" key="2">
    <source>
        <dbReference type="ARBA" id="ARBA00004141"/>
    </source>
</evidence>
<dbReference type="PANTHER" id="PTHR45569:SF1">
    <property type="entry name" value="SENSOR PROTEIN KDPD"/>
    <property type="match status" value="1"/>
</dbReference>
<evidence type="ECO:0000256" key="13">
    <source>
        <dbReference type="ARBA" id="ARBA00057300"/>
    </source>
</evidence>
<evidence type="ECO:0000313" key="16">
    <source>
        <dbReference type="EMBL" id="SUJ00106.1"/>
    </source>
</evidence>
<dbReference type="InterPro" id="IPR003852">
    <property type="entry name" value="Sig_transdc_His_kinase_KdpD_N"/>
</dbReference>
<dbReference type="GO" id="GO:0005886">
    <property type="term" value="C:plasma membrane"/>
    <property type="evidence" value="ECO:0007669"/>
    <property type="project" value="TreeGrafter"/>
</dbReference>
<dbReference type="InterPro" id="IPR005467">
    <property type="entry name" value="His_kinase_dom"/>
</dbReference>
<dbReference type="SUPFAM" id="SSF52402">
    <property type="entry name" value="Adenine nucleotide alpha hydrolases-like"/>
    <property type="match status" value="1"/>
</dbReference>
<feature type="transmembrane region" description="Helical" evidence="14">
    <location>
        <begin position="462"/>
        <end position="482"/>
    </location>
</feature>
<keyword evidence="9" id="KW-0067">ATP-binding</keyword>
<dbReference type="InterPro" id="IPR029016">
    <property type="entry name" value="GAF-like_dom_sf"/>
</dbReference>
<dbReference type="Pfam" id="PF13493">
    <property type="entry name" value="DUF4118"/>
    <property type="match status" value="1"/>
</dbReference>
<evidence type="ECO:0000256" key="3">
    <source>
        <dbReference type="ARBA" id="ARBA00012438"/>
    </source>
</evidence>
<dbReference type="GO" id="GO:0000155">
    <property type="term" value="F:phosphorelay sensor kinase activity"/>
    <property type="evidence" value="ECO:0007669"/>
    <property type="project" value="InterPro"/>
</dbReference>
<dbReference type="GO" id="GO:0042802">
    <property type="term" value="F:identical protein binding"/>
    <property type="evidence" value="ECO:0007669"/>
    <property type="project" value="UniProtKB-ARBA"/>
</dbReference>
<dbReference type="FunFam" id="3.40.50.300:FF:000483">
    <property type="entry name" value="Sensor histidine kinase KdpD"/>
    <property type="match status" value="1"/>
</dbReference>
<evidence type="ECO:0000256" key="14">
    <source>
        <dbReference type="SAM" id="Phobius"/>
    </source>
</evidence>
<sequence length="885" mass="99256">MSEIRPNADLLLQQQPSSRGRLKIFFGAFAGVGKTYAMLSEARRLRLQGLDVLAGLVETHGRDETAALLEGLELLPPKALSIMHRRYQEFDIDAVLARHPALVLVDELAHSNAPGCRHRKRWQDVKELLDAGIDVFTTVNVQHLESLNDLVGGITGIKVSETLPDSVFYEADEVVLVDLPPDDLMQRMREGKIYLSSQVERAIENFFNRQNLTALRELALNATAERLEQRRRQDNEPGLRGGLLLGLTHGEQQEKLIRHAMRLAKRLNCHWYALHVETPEAQQWDDSKRQQLQDNLKLAESLGAETATLVDHDICHGLLEFAGEHRLERILIGHHSGKRQLPWRRELGQRLRKRAADEEIISLNLDLATKQPKAANPRAWPRLRPANIALALGMSAFCTLLGYWLAPWFHATNIVMIYLLGTVLLSLRLDRMSALLATLVNVACFDLFFVEPRFSFSVADAQYLMTFFAMAIVSIAITQLTHTTRIQAQMARQRELRTYQLFEMSQQLGSAQTEREMAAIAQQHIGKSFAAAVAVLKAEEQGTLLLTKGFTRYDSAIAKWSIANNCAAGAGTDTLPNAGCYYQPVAIEQRVLAMVVLEPVSLSGWLAPEQQRLLNAFVCLLAQALERLELAKASKQAQLNVETEKMRSTMLSSLSHDLRTPLTLIRNQSDSLVTSLAPFPEQCQQARQLAQRIGETIRLTNNVMEMIRLESCHFILQLDWQDLEEILGVTLRQLEPRTQIRLNIPAELPLIYCDGNLIQRVLLNLLENAFKYGPPEVQINISAQLDAEQFYIEVADNGPGLPTEDASWLFTKFERGNKECGIPGLGLGLAICQAIVSAHGGRIWAHNREQGGAVFTFSLPYVSPPEMCGEEEYLPEQESSYASID</sequence>
<dbReference type="InterPro" id="IPR036097">
    <property type="entry name" value="HisK_dim/P_sf"/>
</dbReference>
<dbReference type="AlphaFoldDB" id="A0A380BGA6"/>
<keyword evidence="4" id="KW-0597">Phosphoprotein</keyword>
<keyword evidence="12 14" id="KW-0472">Membrane</keyword>
<feature type="transmembrane region" description="Helical" evidence="14">
    <location>
        <begin position="411"/>
        <end position="427"/>
    </location>
</feature>
<dbReference type="SMART" id="SM00387">
    <property type="entry name" value="HATPase_c"/>
    <property type="match status" value="1"/>
</dbReference>
<dbReference type="PANTHER" id="PTHR45569">
    <property type="entry name" value="SENSOR PROTEIN KDPD"/>
    <property type="match status" value="1"/>
</dbReference>
<dbReference type="Proteomes" id="UP000254069">
    <property type="component" value="Unassembled WGS sequence"/>
</dbReference>
<evidence type="ECO:0000256" key="11">
    <source>
        <dbReference type="ARBA" id="ARBA00023012"/>
    </source>
</evidence>
<evidence type="ECO:0000256" key="1">
    <source>
        <dbReference type="ARBA" id="ARBA00000085"/>
    </source>
</evidence>
<keyword evidence="7" id="KW-0547">Nucleotide-binding</keyword>
<dbReference type="Gene3D" id="3.40.50.300">
    <property type="entry name" value="P-loop containing nucleotide triphosphate hydrolases"/>
    <property type="match status" value="1"/>
</dbReference>
<accession>A0A380BGA6</accession>
<evidence type="ECO:0000259" key="15">
    <source>
        <dbReference type="PROSITE" id="PS50109"/>
    </source>
</evidence>
<dbReference type="Gene3D" id="1.20.120.620">
    <property type="entry name" value="Backbone structure of the membrane domain of e. Coli histidine kinase receptor kdpd"/>
    <property type="match status" value="1"/>
</dbReference>
<dbReference type="Pfam" id="PF00512">
    <property type="entry name" value="HisKA"/>
    <property type="match status" value="1"/>
</dbReference>
<dbReference type="Pfam" id="PF02702">
    <property type="entry name" value="KdpD"/>
    <property type="match status" value="1"/>
</dbReference>
<dbReference type="GO" id="GO:0005737">
    <property type="term" value="C:cytoplasm"/>
    <property type="evidence" value="ECO:0007669"/>
    <property type="project" value="UniProtKB-ARBA"/>
</dbReference>
<dbReference type="CDD" id="cd00082">
    <property type="entry name" value="HisKA"/>
    <property type="match status" value="1"/>
</dbReference>
<dbReference type="FunFam" id="3.30.565.10:FF:000042">
    <property type="entry name" value="Two-component sensor histidine kinase KdpD"/>
    <property type="match status" value="1"/>
</dbReference>
<keyword evidence="6 14" id="KW-0812">Transmembrane</keyword>
<dbReference type="Gene3D" id="3.30.565.10">
    <property type="entry name" value="Histidine kinase-like ATPase, C-terminal domain"/>
    <property type="match status" value="1"/>
</dbReference>
<dbReference type="InterPro" id="IPR027417">
    <property type="entry name" value="P-loop_NTPase"/>
</dbReference>
<dbReference type="SUPFAM" id="SSF55874">
    <property type="entry name" value="ATPase domain of HSP90 chaperone/DNA topoisomerase II/histidine kinase"/>
    <property type="match status" value="1"/>
</dbReference>
<evidence type="ECO:0000256" key="7">
    <source>
        <dbReference type="ARBA" id="ARBA00022741"/>
    </source>
</evidence>
<dbReference type="InterPro" id="IPR038318">
    <property type="entry name" value="KdpD_sf"/>
</dbReference>
<feature type="domain" description="Histidine kinase" evidence="15">
    <location>
        <begin position="653"/>
        <end position="863"/>
    </location>
</feature>
<dbReference type="GO" id="GO:0005524">
    <property type="term" value="F:ATP binding"/>
    <property type="evidence" value="ECO:0007669"/>
    <property type="project" value="UniProtKB-KW"/>
</dbReference>
<dbReference type="InterPro" id="IPR003594">
    <property type="entry name" value="HATPase_dom"/>
</dbReference>
<dbReference type="Gene3D" id="3.40.50.620">
    <property type="entry name" value="HUPs"/>
    <property type="match status" value="1"/>
</dbReference>
<keyword evidence="11" id="KW-0902">Two-component regulatory system</keyword>
<dbReference type="InterPro" id="IPR052023">
    <property type="entry name" value="Histidine_kinase_KdpD"/>
</dbReference>
<dbReference type="InterPro" id="IPR036890">
    <property type="entry name" value="HATPase_C_sf"/>
</dbReference>
<proteinExistence type="predicted"/>
<dbReference type="InterPro" id="IPR004358">
    <property type="entry name" value="Sig_transdc_His_kin-like_C"/>
</dbReference>
<protein>
    <recommendedName>
        <fullName evidence="3">histidine kinase</fullName>
        <ecNumber evidence="3">2.7.13.3</ecNumber>
    </recommendedName>
</protein>
<dbReference type="Gene3D" id="1.10.287.130">
    <property type="match status" value="1"/>
</dbReference>
<dbReference type="PROSITE" id="PS50109">
    <property type="entry name" value="HIS_KIN"/>
    <property type="match status" value="1"/>
</dbReference>
<keyword evidence="5 16" id="KW-0808">Transferase</keyword>
<organism evidence="16 17">
    <name type="scientific">Shewanella algae</name>
    <dbReference type="NCBI Taxonomy" id="38313"/>
    <lineage>
        <taxon>Bacteria</taxon>
        <taxon>Pseudomonadati</taxon>
        <taxon>Pseudomonadota</taxon>
        <taxon>Gammaproteobacteria</taxon>
        <taxon>Alteromonadales</taxon>
        <taxon>Shewanellaceae</taxon>
        <taxon>Shewanella</taxon>
    </lineage>
</organism>
<dbReference type="EC" id="2.7.13.3" evidence="3"/>
<dbReference type="InterPro" id="IPR014729">
    <property type="entry name" value="Rossmann-like_a/b/a_fold"/>
</dbReference>
<keyword evidence="8" id="KW-0418">Kinase</keyword>
<evidence type="ECO:0000256" key="12">
    <source>
        <dbReference type="ARBA" id="ARBA00023136"/>
    </source>
</evidence>
<evidence type="ECO:0000256" key="4">
    <source>
        <dbReference type="ARBA" id="ARBA00022553"/>
    </source>
</evidence>
<feature type="transmembrane region" description="Helical" evidence="14">
    <location>
        <begin position="434"/>
        <end position="450"/>
    </location>
</feature>
<evidence type="ECO:0000256" key="10">
    <source>
        <dbReference type="ARBA" id="ARBA00022989"/>
    </source>
</evidence>
<evidence type="ECO:0000256" key="6">
    <source>
        <dbReference type="ARBA" id="ARBA00022692"/>
    </source>
</evidence>
<dbReference type="PRINTS" id="PR00344">
    <property type="entry name" value="BCTRLSENSOR"/>
</dbReference>
<reference evidence="16 17" key="1">
    <citation type="submission" date="2018-06" db="EMBL/GenBank/DDBJ databases">
        <authorList>
            <consortium name="Pathogen Informatics"/>
            <person name="Doyle S."/>
        </authorList>
    </citation>
    <scope>NUCLEOTIDE SEQUENCE [LARGE SCALE GENOMIC DNA]</scope>
    <source>
        <strain evidence="16 17">NCTC10738</strain>
    </source>
</reference>
<dbReference type="InterPro" id="IPR025201">
    <property type="entry name" value="KdpD_TM"/>
</dbReference>
<evidence type="ECO:0000313" key="17">
    <source>
        <dbReference type="Proteomes" id="UP000254069"/>
    </source>
</evidence>
<name>A0A380BGA6_9GAMM</name>
<dbReference type="InterPro" id="IPR003661">
    <property type="entry name" value="HisK_dim/P_dom"/>
</dbReference>
<evidence type="ECO:0000256" key="9">
    <source>
        <dbReference type="ARBA" id="ARBA00022840"/>
    </source>
</evidence>